<accession>A0A9N9BNP4</accession>
<dbReference type="EMBL" id="CAJVPQ010001793">
    <property type="protein sequence ID" value="CAG8569965.1"/>
    <property type="molecule type" value="Genomic_DNA"/>
</dbReference>
<comment type="caution">
    <text evidence="1">The sequence shown here is derived from an EMBL/GenBank/DDBJ whole genome shotgun (WGS) entry which is preliminary data.</text>
</comment>
<evidence type="ECO:0000313" key="1">
    <source>
        <dbReference type="EMBL" id="CAG8569965.1"/>
    </source>
</evidence>
<gene>
    <name evidence="1" type="ORF">FCALED_LOCUS7044</name>
</gene>
<evidence type="ECO:0000313" key="2">
    <source>
        <dbReference type="Proteomes" id="UP000789570"/>
    </source>
</evidence>
<proteinExistence type="predicted"/>
<reference evidence="1" key="1">
    <citation type="submission" date="2021-06" db="EMBL/GenBank/DDBJ databases">
        <authorList>
            <person name="Kallberg Y."/>
            <person name="Tangrot J."/>
            <person name="Rosling A."/>
        </authorList>
    </citation>
    <scope>NUCLEOTIDE SEQUENCE</scope>
    <source>
        <strain evidence="1">UK204</strain>
    </source>
</reference>
<dbReference type="AlphaFoldDB" id="A0A9N9BNP4"/>
<sequence>MDKLELISFRIVVPVHAPQSKFAIKDSCFWEISYCTYRRIIRRWILDRTCDSTSWK</sequence>
<name>A0A9N9BNP4_9GLOM</name>
<protein>
    <submittedName>
        <fullName evidence="1">1818_t:CDS:1</fullName>
    </submittedName>
</protein>
<dbReference type="Proteomes" id="UP000789570">
    <property type="component" value="Unassembled WGS sequence"/>
</dbReference>
<keyword evidence="2" id="KW-1185">Reference proteome</keyword>
<organism evidence="1 2">
    <name type="scientific">Funneliformis caledonium</name>
    <dbReference type="NCBI Taxonomy" id="1117310"/>
    <lineage>
        <taxon>Eukaryota</taxon>
        <taxon>Fungi</taxon>
        <taxon>Fungi incertae sedis</taxon>
        <taxon>Mucoromycota</taxon>
        <taxon>Glomeromycotina</taxon>
        <taxon>Glomeromycetes</taxon>
        <taxon>Glomerales</taxon>
        <taxon>Glomeraceae</taxon>
        <taxon>Funneliformis</taxon>
    </lineage>
</organism>